<dbReference type="PANTHER" id="PTHR14205">
    <property type="entry name" value="WD-REPEAT PROTEIN"/>
    <property type="match status" value="1"/>
</dbReference>
<gene>
    <name evidence="6" type="ORF">NEZAVI_LOCUS14406</name>
</gene>
<dbReference type="SUPFAM" id="SSF50978">
    <property type="entry name" value="WD40 repeat-like"/>
    <property type="match status" value="1"/>
</dbReference>
<feature type="repeat" description="WD" evidence="4">
    <location>
        <begin position="207"/>
        <end position="249"/>
    </location>
</feature>
<keyword evidence="3" id="KW-0677">Repeat</keyword>
<accession>A0A9P0MTD8</accession>
<dbReference type="InterPro" id="IPR001680">
    <property type="entry name" value="WD40_rpt"/>
</dbReference>
<sequence>MGEEEISLIYGLELQARSLAVELAENEVTRFMVGTQTLKTANNQIHVVEINDETTVINGQVYNHPAGELWHLHWSPHDSLMFSSTFSNVDDETNVLNKCAIWTLPHSGQELEEVAQFKGYDNVKMSVFHPTEKEKFAMVCENKFVVWDLGNGSPKEVFERIVDQKGHTKITGGKWNPQESGAHLCTFQDTNVKGWDLRSPTPAWSLDQAHSYLVRDVDYNRNRCHTLASCGDDCLVNIWDLRNASTMLKLTGHSHWVWSLRYNHLQDELLLSSSSDARVILWWVGSVASEPNDRYPDGKLVDFSDHEDSVYRLEWSNVDPWLFAALSYDGRLLIDRVPRKHKYNILDIS</sequence>
<organism evidence="6 7">
    <name type="scientific">Nezara viridula</name>
    <name type="common">Southern green stink bug</name>
    <name type="synonym">Cimex viridulus</name>
    <dbReference type="NCBI Taxonomy" id="85310"/>
    <lineage>
        <taxon>Eukaryota</taxon>
        <taxon>Metazoa</taxon>
        <taxon>Ecdysozoa</taxon>
        <taxon>Arthropoda</taxon>
        <taxon>Hexapoda</taxon>
        <taxon>Insecta</taxon>
        <taxon>Pterygota</taxon>
        <taxon>Neoptera</taxon>
        <taxon>Paraneoptera</taxon>
        <taxon>Hemiptera</taxon>
        <taxon>Heteroptera</taxon>
        <taxon>Panheteroptera</taxon>
        <taxon>Pentatomomorpha</taxon>
        <taxon>Pentatomoidea</taxon>
        <taxon>Pentatomidae</taxon>
        <taxon>Pentatominae</taxon>
        <taxon>Nezara</taxon>
    </lineage>
</organism>
<keyword evidence="2 4" id="KW-0853">WD repeat</keyword>
<dbReference type="InterPro" id="IPR059104">
    <property type="entry name" value="Beta-prop_EIPR1-like"/>
</dbReference>
<dbReference type="InterPro" id="IPR015943">
    <property type="entry name" value="WD40/YVTN_repeat-like_dom_sf"/>
</dbReference>
<dbReference type="PROSITE" id="PS00678">
    <property type="entry name" value="WD_REPEATS_1"/>
    <property type="match status" value="1"/>
</dbReference>
<dbReference type="InterPro" id="IPR036322">
    <property type="entry name" value="WD40_repeat_dom_sf"/>
</dbReference>
<feature type="repeat" description="WD" evidence="4">
    <location>
        <begin position="250"/>
        <end position="282"/>
    </location>
</feature>
<dbReference type="EMBL" id="OV725082">
    <property type="protein sequence ID" value="CAH1406478.1"/>
    <property type="molecule type" value="Genomic_DNA"/>
</dbReference>
<dbReference type="Pfam" id="PF00400">
    <property type="entry name" value="WD40"/>
    <property type="match status" value="1"/>
</dbReference>
<dbReference type="AlphaFoldDB" id="A0A9P0MTD8"/>
<evidence type="ECO:0000259" key="5">
    <source>
        <dbReference type="Pfam" id="PF23609"/>
    </source>
</evidence>
<dbReference type="Pfam" id="PF23609">
    <property type="entry name" value="Beta-prop_EIPR1"/>
    <property type="match status" value="1"/>
</dbReference>
<dbReference type="SMART" id="SM00320">
    <property type="entry name" value="WD40"/>
    <property type="match status" value="6"/>
</dbReference>
<dbReference type="GO" id="GO:0016567">
    <property type="term" value="P:protein ubiquitination"/>
    <property type="evidence" value="ECO:0007669"/>
    <property type="project" value="TreeGrafter"/>
</dbReference>
<dbReference type="Gene3D" id="2.130.10.10">
    <property type="entry name" value="YVTN repeat-like/Quinoprotein amine dehydrogenase"/>
    <property type="match status" value="1"/>
</dbReference>
<dbReference type="OrthoDB" id="196957at2759"/>
<dbReference type="Proteomes" id="UP001152798">
    <property type="component" value="Chromosome 6"/>
</dbReference>
<evidence type="ECO:0000256" key="1">
    <source>
        <dbReference type="ARBA" id="ARBA00005672"/>
    </source>
</evidence>
<dbReference type="PANTHER" id="PTHR14205:SF15">
    <property type="entry name" value="EARP AND GARP COMPLEX-INTERACTING PROTEIN 1"/>
    <property type="match status" value="1"/>
</dbReference>
<evidence type="ECO:0000256" key="4">
    <source>
        <dbReference type="PROSITE-ProRule" id="PRU00221"/>
    </source>
</evidence>
<evidence type="ECO:0000313" key="6">
    <source>
        <dbReference type="EMBL" id="CAH1406478.1"/>
    </source>
</evidence>
<evidence type="ECO:0000313" key="7">
    <source>
        <dbReference type="Proteomes" id="UP001152798"/>
    </source>
</evidence>
<comment type="similarity">
    <text evidence="1">Belongs to the WD repeat EIPR1 family.</text>
</comment>
<dbReference type="InterPro" id="IPR019775">
    <property type="entry name" value="WD40_repeat_CS"/>
</dbReference>
<evidence type="ECO:0000256" key="2">
    <source>
        <dbReference type="ARBA" id="ARBA00022574"/>
    </source>
</evidence>
<feature type="domain" description="EIPR1-like beta-propeller" evidence="5">
    <location>
        <begin position="7"/>
        <end position="282"/>
    </location>
</feature>
<reference evidence="6" key="1">
    <citation type="submission" date="2022-01" db="EMBL/GenBank/DDBJ databases">
        <authorList>
            <person name="King R."/>
        </authorList>
    </citation>
    <scope>NUCLEOTIDE SEQUENCE</scope>
</reference>
<evidence type="ECO:0000256" key="3">
    <source>
        <dbReference type="ARBA" id="ARBA00022737"/>
    </source>
</evidence>
<proteinExistence type="inferred from homology"/>
<dbReference type="InterPro" id="IPR040323">
    <property type="entry name" value="EIPR1"/>
</dbReference>
<protein>
    <recommendedName>
        <fullName evidence="5">EIPR1-like beta-propeller domain-containing protein</fullName>
    </recommendedName>
</protein>
<name>A0A9P0MTD8_NEZVI</name>
<keyword evidence="7" id="KW-1185">Reference proteome</keyword>
<dbReference type="PROSITE" id="PS50082">
    <property type="entry name" value="WD_REPEATS_2"/>
    <property type="match status" value="2"/>
</dbReference>